<feature type="compositionally biased region" description="Basic and acidic residues" evidence="1">
    <location>
        <begin position="1"/>
        <end position="11"/>
    </location>
</feature>
<evidence type="ECO:0000256" key="1">
    <source>
        <dbReference type="SAM" id="MobiDB-lite"/>
    </source>
</evidence>
<gene>
    <name evidence="2" type="ORF">GCM10023215_60200</name>
</gene>
<organism evidence="2 3">
    <name type="scientific">Pseudonocardia yuanmonensis</name>
    <dbReference type="NCBI Taxonomy" id="1095914"/>
    <lineage>
        <taxon>Bacteria</taxon>
        <taxon>Bacillati</taxon>
        <taxon>Actinomycetota</taxon>
        <taxon>Actinomycetes</taxon>
        <taxon>Pseudonocardiales</taxon>
        <taxon>Pseudonocardiaceae</taxon>
        <taxon>Pseudonocardia</taxon>
    </lineage>
</organism>
<feature type="region of interest" description="Disordered" evidence="1">
    <location>
        <begin position="1"/>
        <end position="120"/>
    </location>
</feature>
<reference evidence="3" key="1">
    <citation type="journal article" date="2019" name="Int. J. Syst. Evol. Microbiol.">
        <title>The Global Catalogue of Microorganisms (GCM) 10K type strain sequencing project: providing services to taxonomists for standard genome sequencing and annotation.</title>
        <authorList>
            <consortium name="The Broad Institute Genomics Platform"/>
            <consortium name="The Broad Institute Genome Sequencing Center for Infectious Disease"/>
            <person name="Wu L."/>
            <person name="Ma J."/>
        </authorList>
    </citation>
    <scope>NUCLEOTIDE SEQUENCE [LARGE SCALE GENOMIC DNA]</scope>
    <source>
        <strain evidence="3">JCM 18055</strain>
    </source>
</reference>
<evidence type="ECO:0000313" key="3">
    <source>
        <dbReference type="Proteomes" id="UP001500325"/>
    </source>
</evidence>
<feature type="compositionally biased region" description="Basic and acidic residues" evidence="1">
    <location>
        <begin position="108"/>
        <end position="120"/>
    </location>
</feature>
<comment type="caution">
    <text evidence="2">The sequence shown here is derived from an EMBL/GenBank/DDBJ whole genome shotgun (WGS) entry which is preliminary data.</text>
</comment>
<feature type="compositionally biased region" description="Low complexity" evidence="1">
    <location>
        <begin position="55"/>
        <end position="70"/>
    </location>
</feature>
<evidence type="ECO:0000313" key="2">
    <source>
        <dbReference type="EMBL" id="GAA4710362.1"/>
    </source>
</evidence>
<name>A0ABP8XLV1_9PSEU</name>
<feature type="compositionally biased region" description="Basic and acidic residues" evidence="1">
    <location>
        <begin position="88"/>
        <end position="97"/>
    </location>
</feature>
<dbReference type="Proteomes" id="UP001500325">
    <property type="component" value="Unassembled WGS sequence"/>
</dbReference>
<feature type="compositionally biased region" description="Low complexity" evidence="1">
    <location>
        <begin position="16"/>
        <end position="27"/>
    </location>
</feature>
<sequence>MRDRAKDDPGRPRLPHSPSSRPSPASAGRRRGEPSPPLTRDLGRRGPTRGRSGESLRPSARPRNPRSADAQSRLVSKSTRNVHGPIRRRAEGARDAQPRLVSHRPRPTRPEEPAMRNRAW</sequence>
<keyword evidence="3" id="KW-1185">Reference proteome</keyword>
<dbReference type="EMBL" id="BAABIC010000029">
    <property type="protein sequence ID" value="GAA4710362.1"/>
    <property type="molecule type" value="Genomic_DNA"/>
</dbReference>
<protein>
    <submittedName>
        <fullName evidence="2">Uncharacterized protein</fullName>
    </submittedName>
</protein>
<proteinExistence type="predicted"/>
<accession>A0ABP8XLV1</accession>